<dbReference type="CDD" id="cd01166">
    <property type="entry name" value="KdgK"/>
    <property type="match status" value="1"/>
</dbReference>
<dbReference type="Pfam" id="PF00294">
    <property type="entry name" value="PfkB"/>
    <property type="match status" value="2"/>
</dbReference>
<accession>A0A542EP63</accession>
<dbReference type="SUPFAM" id="SSF53613">
    <property type="entry name" value="Ribokinase-like"/>
    <property type="match status" value="1"/>
</dbReference>
<keyword evidence="2" id="KW-0808">Transferase</keyword>
<reference evidence="8 9" key="1">
    <citation type="submission" date="2019-06" db="EMBL/GenBank/DDBJ databases">
        <title>Sequencing the genomes of 1000 actinobacteria strains.</title>
        <authorList>
            <person name="Klenk H.-P."/>
        </authorList>
    </citation>
    <scope>NUCLEOTIDE SEQUENCE [LARGE SCALE GENOMIC DNA]</scope>
    <source>
        <strain evidence="8 9">DSM 17305</strain>
    </source>
</reference>
<proteinExistence type="inferred from homology"/>
<evidence type="ECO:0000259" key="7">
    <source>
        <dbReference type="Pfam" id="PF00294"/>
    </source>
</evidence>
<evidence type="ECO:0000256" key="2">
    <source>
        <dbReference type="ARBA" id="ARBA00022679"/>
    </source>
</evidence>
<evidence type="ECO:0000256" key="6">
    <source>
        <dbReference type="SAM" id="MobiDB-lite"/>
    </source>
</evidence>
<dbReference type="InterPro" id="IPR011611">
    <property type="entry name" value="PfkB_dom"/>
</dbReference>
<sequence length="381" mass="39870">MTDLLTLGETMVSVRTERPMRLGGDAHLSIAGSESNVAIGVARLGHDVTWLSAVGNDEPGRLIQRTLRAENVRTRIRFSDEAFTGFIAFDQPSHDITRVSYHRRGSAASTLTPSEITAAIAELSPRLLHVTGITPALSESARAATLAAVRTTTAQVSLDVNYRSRLWSRADAATALRELLPYVHTIFASDDELDLLTDAEDPITDLLRTVQTVVVTAGPKGAWSHTKTPTTPPPAPHLPATPTAPPANAPLPATPTPEPLPATPAAPTADAPTTPPAATPGALTADAPLTAAPAAPVAASAEVLTIHRPALPVTVVDSIGAGDAFVSGYLSATLDNLSPEARLDRATTSGAFCVTAYGDWESLPTRQDLTLLTHTQGTALR</sequence>
<dbReference type="InterPro" id="IPR029056">
    <property type="entry name" value="Ribokinase-like"/>
</dbReference>
<gene>
    <name evidence="8" type="ORF">FB475_1262</name>
</gene>
<keyword evidence="5" id="KW-0067">ATP-binding</keyword>
<keyword evidence="3" id="KW-0547">Nucleotide-binding</keyword>
<comment type="similarity">
    <text evidence="1">Belongs to the carbohydrate kinase PfkB family.</text>
</comment>
<dbReference type="GO" id="GO:0016301">
    <property type="term" value="F:kinase activity"/>
    <property type="evidence" value="ECO:0007669"/>
    <property type="project" value="UniProtKB-KW"/>
</dbReference>
<evidence type="ECO:0000313" key="8">
    <source>
        <dbReference type="EMBL" id="TQJ17150.1"/>
    </source>
</evidence>
<evidence type="ECO:0000313" key="9">
    <source>
        <dbReference type="Proteomes" id="UP000316298"/>
    </source>
</evidence>
<dbReference type="EMBL" id="VFMM01000001">
    <property type="protein sequence ID" value="TQJ17150.1"/>
    <property type="molecule type" value="Genomic_DNA"/>
</dbReference>
<dbReference type="InterPro" id="IPR002173">
    <property type="entry name" value="Carboh/pur_kinase_PfkB_CS"/>
</dbReference>
<dbReference type="PANTHER" id="PTHR43085:SF1">
    <property type="entry name" value="PSEUDOURIDINE KINASE-RELATED"/>
    <property type="match status" value="1"/>
</dbReference>
<feature type="domain" description="Carbohydrate kinase PfkB" evidence="7">
    <location>
        <begin position="299"/>
        <end position="365"/>
    </location>
</feature>
<evidence type="ECO:0000256" key="4">
    <source>
        <dbReference type="ARBA" id="ARBA00022777"/>
    </source>
</evidence>
<dbReference type="InterPro" id="IPR050306">
    <property type="entry name" value="PfkB_Carbo_kinase"/>
</dbReference>
<evidence type="ECO:0000256" key="3">
    <source>
        <dbReference type="ARBA" id="ARBA00022741"/>
    </source>
</evidence>
<feature type="region of interest" description="Disordered" evidence="6">
    <location>
        <begin position="219"/>
        <end position="284"/>
    </location>
</feature>
<keyword evidence="4 8" id="KW-0418">Kinase</keyword>
<feature type="domain" description="Carbohydrate kinase PfkB" evidence="7">
    <location>
        <begin position="1"/>
        <end position="235"/>
    </location>
</feature>
<dbReference type="GO" id="GO:0005524">
    <property type="term" value="F:ATP binding"/>
    <property type="evidence" value="ECO:0007669"/>
    <property type="project" value="UniProtKB-KW"/>
</dbReference>
<feature type="compositionally biased region" description="Pro residues" evidence="6">
    <location>
        <begin position="230"/>
        <end position="264"/>
    </location>
</feature>
<dbReference type="PANTHER" id="PTHR43085">
    <property type="entry name" value="HEXOKINASE FAMILY MEMBER"/>
    <property type="match status" value="1"/>
</dbReference>
<keyword evidence="9" id="KW-1185">Reference proteome</keyword>
<dbReference type="Gene3D" id="3.40.1190.20">
    <property type="match status" value="2"/>
</dbReference>
<comment type="caution">
    <text evidence="8">The sequence shown here is derived from an EMBL/GenBank/DDBJ whole genome shotgun (WGS) entry which is preliminary data.</text>
</comment>
<evidence type="ECO:0000256" key="1">
    <source>
        <dbReference type="ARBA" id="ARBA00010688"/>
    </source>
</evidence>
<organism evidence="8 9">
    <name type="scientific">Kribbella jejuensis</name>
    <dbReference type="NCBI Taxonomy" id="236068"/>
    <lineage>
        <taxon>Bacteria</taxon>
        <taxon>Bacillati</taxon>
        <taxon>Actinomycetota</taxon>
        <taxon>Actinomycetes</taxon>
        <taxon>Propionibacteriales</taxon>
        <taxon>Kribbellaceae</taxon>
        <taxon>Kribbella</taxon>
    </lineage>
</organism>
<dbReference type="AlphaFoldDB" id="A0A542EP63"/>
<evidence type="ECO:0000256" key="5">
    <source>
        <dbReference type="ARBA" id="ARBA00022840"/>
    </source>
</evidence>
<dbReference type="RefSeq" id="WP_272952055.1">
    <property type="nucleotide sequence ID" value="NZ_VFMM01000001.1"/>
</dbReference>
<dbReference type="Proteomes" id="UP000316298">
    <property type="component" value="Unassembled WGS sequence"/>
</dbReference>
<protein>
    <submittedName>
        <fullName evidence="8">Sugar/nucleoside kinase (Ribokinase family)</fullName>
    </submittedName>
</protein>
<dbReference type="PROSITE" id="PS00584">
    <property type="entry name" value="PFKB_KINASES_2"/>
    <property type="match status" value="1"/>
</dbReference>
<name>A0A542EP63_9ACTN</name>